<organism evidence="5 6">
    <name type="scientific">Methanobrevibacter olleyae</name>
    <dbReference type="NCBI Taxonomy" id="294671"/>
    <lineage>
        <taxon>Archaea</taxon>
        <taxon>Methanobacteriati</taxon>
        <taxon>Methanobacteriota</taxon>
        <taxon>Methanomada group</taxon>
        <taxon>Methanobacteria</taxon>
        <taxon>Methanobacteriales</taxon>
        <taxon>Methanobacteriaceae</taxon>
        <taxon>Methanobrevibacter</taxon>
    </lineage>
</organism>
<dbReference type="SUPFAM" id="SSF53163">
    <property type="entry name" value="HybD-like"/>
    <property type="match status" value="2"/>
</dbReference>
<evidence type="ECO:0000313" key="6">
    <source>
        <dbReference type="Proteomes" id="UP000066376"/>
    </source>
</evidence>
<evidence type="ECO:0000256" key="1">
    <source>
        <dbReference type="ARBA" id="ARBA00006814"/>
    </source>
</evidence>
<gene>
    <name evidence="5" type="ORF">YLM1_0584</name>
</gene>
<keyword evidence="3" id="KW-0064">Aspartyl protease</keyword>
<dbReference type="KEGG" id="mol:YLM1_0584"/>
<evidence type="ECO:0000256" key="3">
    <source>
        <dbReference type="ARBA" id="ARBA00022750"/>
    </source>
</evidence>
<dbReference type="AlphaFoldDB" id="A0A126QYN2"/>
<sequence length="241" mass="27227">MILEYIYCDKMLNNFDKISEDIDLFLENCDSLLILGIGNDIRGDDGLGPYIINQLSLLKESILNNPDPANFKNNLNQNEPNNLDKNEDFFDNVCDINTGNIPLDDGLNSYICELNVDVNESLKKRLNKTFLIDGGSVPENFTGLIKKFNPSHIIIVDASLMNKEAGEINIVNKDNIVDISISTHSMSLAYLIKYLELENEFEILFIGIEPKIMDLSFELSDIVKETSDLLVKLLFSKILNI</sequence>
<comment type="similarity">
    <text evidence="1">Belongs to the peptidase A31 family.</text>
</comment>
<dbReference type="GO" id="GO:0008047">
    <property type="term" value="F:enzyme activator activity"/>
    <property type="evidence" value="ECO:0007669"/>
    <property type="project" value="InterPro"/>
</dbReference>
<dbReference type="CDD" id="cd06067">
    <property type="entry name" value="H2MP_MemB-H2evol"/>
    <property type="match status" value="1"/>
</dbReference>
<keyword evidence="2 5" id="KW-0645">Protease</keyword>
<dbReference type="PATRIC" id="fig|294671.3.peg.606"/>
<name>A0A126QYN2_METOL</name>
<dbReference type="GO" id="GO:0004190">
    <property type="term" value="F:aspartic-type endopeptidase activity"/>
    <property type="evidence" value="ECO:0007669"/>
    <property type="project" value="UniProtKB-KW"/>
</dbReference>
<dbReference type="InterPro" id="IPR000671">
    <property type="entry name" value="Peptidase_A31"/>
</dbReference>
<dbReference type="Proteomes" id="UP000066376">
    <property type="component" value="Chromosome"/>
</dbReference>
<dbReference type="PANTHER" id="PTHR30302">
    <property type="entry name" value="HYDROGENASE 1 MATURATION PROTEASE"/>
    <property type="match status" value="1"/>
</dbReference>
<protein>
    <submittedName>
        <fullName evidence="5">Hydrogenase maturation protease HycI</fullName>
    </submittedName>
</protein>
<proteinExistence type="inferred from homology"/>
<dbReference type="Gene3D" id="3.40.50.1450">
    <property type="entry name" value="HybD-like"/>
    <property type="match status" value="2"/>
</dbReference>
<keyword evidence="4" id="KW-0378">Hydrolase</keyword>
<accession>A0A126QYN2</accession>
<evidence type="ECO:0000313" key="5">
    <source>
        <dbReference type="EMBL" id="AMK15141.1"/>
    </source>
</evidence>
<dbReference type="NCBIfam" id="TIGR00142">
    <property type="entry name" value="hycI"/>
    <property type="match status" value="1"/>
</dbReference>
<dbReference type="EMBL" id="CP014265">
    <property type="protein sequence ID" value="AMK15141.1"/>
    <property type="molecule type" value="Genomic_DNA"/>
</dbReference>
<evidence type="ECO:0000256" key="2">
    <source>
        <dbReference type="ARBA" id="ARBA00022670"/>
    </source>
</evidence>
<dbReference type="PANTHER" id="PTHR30302:SF1">
    <property type="entry name" value="HYDROGENASE 2 MATURATION PROTEASE"/>
    <property type="match status" value="1"/>
</dbReference>
<dbReference type="STRING" id="294671.YLM1_0584"/>
<evidence type="ECO:0000256" key="4">
    <source>
        <dbReference type="ARBA" id="ARBA00022801"/>
    </source>
</evidence>
<dbReference type="Pfam" id="PF01750">
    <property type="entry name" value="HycI"/>
    <property type="match status" value="1"/>
</dbReference>
<keyword evidence="6" id="KW-1185">Reference proteome</keyword>
<dbReference type="InterPro" id="IPR004420">
    <property type="entry name" value="Pept_A31_hyd_mat_HycI"/>
</dbReference>
<dbReference type="NCBIfam" id="TIGR00072">
    <property type="entry name" value="hydrog_prot"/>
    <property type="match status" value="1"/>
</dbReference>
<dbReference type="GO" id="GO:0016485">
    <property type="term" value="P:protein processing"/>
    <property type="evidence" value="ECO:0007669"/>
    <property type="project" value="TreeGrafter"/>
</dbReference>
<dbReference type="InterPro" id="IPR023430">
    <property type="entry name" value="Pept_HybD-like_dom_sf"/>
</dbReference>
<reference evidence="5 6" key="1">
    <citation type="journal article" date="2016" name="Genome Announc.">
        <title>Draft Genome Sequence of the Rumen Methanogen Methanobrevibacter olleyae YLM1.</title>
        <authorList>
            <person name="Kelly W.J."/>
            <person name="Li D."/>
            <person name="Lambie S.C."/>
            <person name="Cox F."/>
            <person name="Attwood G.T."/>
            <person name="Altermann E."/>
            <person name="Leahy S.C."/>
        </authorList>
    </citation>
    <scope>NUCLEOTIDE SEQUENCE [LARGE SCALE GENOMIC DNA]</scope>
    <source>
        <strain evidence="5 6">YLM1</strain>
    </source>
</reference>
<reference evidence="6" key="2">
    <citation type="submission" date="2016-02" db="EMBL/GenBank/DDBJ databases">
        <title>The draft genome sequence of the rumen methanogen Methanobrevibacter olleyae YLM1.</title>
        <authorList>
            <consortium name="New Zealand Agricultural Greenhouse Gas Research Centre/Pastoral Greenhouse Gas Research Consortium"/>
            <person name="Kelly W.J."/>
            <person name="Li D."/>
            <person name="Lambie S.C."/>
            <person name="Attwood G.T."/>
            <person name="Altermann E."/>
            <person name="Leahy S.C."/>
        </authorList>
    </citation>
    <scope>NUCLEOTIDE SEQUENCE [LARGE SCALE GENOMIC DNA]</scope>
    <source>
        <strain evidence="6">YLM1</strain>
    </source>
</reference>